<accession>A0ABY7I756</accession>
<dbReference type="RefSeq" id="WP_269777485.1">
    <property type="nucleotide sequence ID" value="NZ_BLIP01000001.1"/>
</dbReference>
<evidence type="ECO:0000313" key="3">
    <source>
        <dbReference type="Proteomes" id="UP001210609"/>
    </source>
</evidence>
<organism evidence="2 3">
    <name type="scientific">Streptomyces nigrescens</name>
    <dbReference type="NCBI Taxonomy" id="1920"/>
    <lineage>
        <taxon>Bacteria</taxon>
        <taxon>Bacillati</taxon>
        <taxon>Actinomycetota</taxon>
        <taxon>Actinomycetes</taxon>
        <taxon>Kitasatosporales</taxon>
        <taxon>Streptomycetaceae</taxon>
        <taxon>Streptomyces</taxon>
    </lineage>
</organism>
<reference evidence="2 3" key="1">
    <citation type="submission" date="2022-12" db="EMBL/GenBank/DDBJ databases">
        <authorList>
            <person name="Ruckert C."/>
            <person name="Busche T."/>
            <person name="Kalinowski J."/>
            <person name="Wittmann C."/>
        </authorList>
    </citation>
    <scope>NUCLEOTIDE SEQUENCE [LARGE SCALE GENOMIC DNA]</scope>
    <source>
        <strain evidence="2 3">DSM 40555</strain>
    </source>
</reference>
<sequence length="43" mass="4603">MMGQLGPQDAQGRTIDVVPRHGPGGRLAGQPLRALLLERLLDV</sequence>
<feature type="region of interest" description="Disordered" evidence="1">
    <location>
        <begin position="1"/>
        <end position="24"/>
    </location>
</feature>
<name>A0ABY7I756_STRNI</name>
<evidence type="ECO:0000256" key="1">
    <source>
        <dbReference type="SAM" id="MobiDB-lite"/>
    </source>
</evidence>
<evidence type="ECO:0000313" key="2">
    <source>
        <dbReference type="EMBL" id="WAT94510.1"/>
    </source>
</evidence>
<gene>
    <name evidence="2" type="ORF">STRLI_000143</name>
</gene>
<keyword evidence="3" id="KW-1185">Reference proteome</keyword>
<dbReference type="Proteomes" id="UP001210609">
    <property type="component" value="Chromosome"/>
</dbReference>
<protein>
    <submittedName>
        <fullName evidence="2">Uncharacterized protein</fullName>
    </submittedName>
</protein>
<proteinExistence type="predicted"/>
<dbReference type="EMBL" id="CP114202">
    <property type="protein sequence ID" value="WAT94510.1"/>
    <property type="molecule type" value="Genomic_DNA"/>
</dbReference>